<feature type="domain" description="Cytidyltransferase-like" evidence="1">
    <location>
        <begin position="6"/>
        <end position="61"/>
    </location>
</feature>
<dbReference type="InterPro" id="IPR052735">
    <property type="entry name" value="NAD_biosynth-regulator"/>
</dbReference>
<dbReference type="InterPro" id="IPR014729">
    <property type="entry name" value="Rossmann-like_a/b/a_fold"/>
</dbReference>
<dbReference type="PANTHER" id="PTHR37512">
    <property type="entry name" value="TRIFUNCTIONAL NAD BIOSYNTHESIS/REGULATOR PROTEIN NADR"/>
    <property type="match status" value="1"/>
</dbReference>
<dbReference type="AlphaFoldDB" id="A0A6J6EDL9"/>
<reference evidence="2" key="1">
    <citation type="submission" date="2020-05" db="EMBL/GenBank/DDBJ databases">
        <authorList>
            <person name="Chiriac C."/>
            <person name="Salcher M."/>
            <person name="Ghai R."/>
            <person name="Kavagutti S V."/>
        </authorList>
    </citation>
    <scope>NUCLEOTIDE SEQUENCE</scope>
</reference>
<dbReference type="InterPro" id="IPR004821">
    <property type="entry name" value="Cyt_trans-like"/>
</dbReference>
<dbReference type="PANTHER" id="PTHR37512:SF1">
    <property type="entry name" value="NADR_TTD14 AAA DOMAIN-CONTAINING PROTEIN"/>
    <property type="match status" value="1"/>
</dbReference>
<gene>
    <name evidence="2" type="ORF">UFOPK1722_00597</name>
</gene>
<dbReference type="EMBL" id="CAEZTS010000038">
    <property type="protein sequence ID" value="CAB4574452.1"/>
    <property type="molecule type" value="Genomic_DNA"/>
</dbReference>
<sequence length="160" mass="18230">MHATGLIVGRFDPPHLGHSYMIDWARERCDDVVVFVNTRDGETFPGDLRAHWLQTLHPEVSVVRVAHDLHNDWNDEELWAKWIALFRSRWPLAVGPHVVVSSDFYISELARRLGAEPLVCDPERVNVPISATAIRNDPATHLSRVAPVVREWIEANYLPG</sequence>
<evidence type="ECO:0000313" key="2">
    <source>
        <dbReference type="EMBL" id="CAB4574452.1"/>
    </source>
</evidence>
<dbReference type="SUPFAM" id="SSF52374">
    <property type="entry name" value="Nucleotidylyl transferase"/>
    <property type="match status" value="1"/>
</dbReference>
<name>A0A6J6EDL9_9ZZZZ</name>
<accession>A0A6J6EDL9</accession>
<dbReference type="GO" id="GO:0003824">
    <property type="term" value="F:catalytic activity"/>
    <property type="evidence" value="ECO:0007669"/>
    <property type="project" value="InterPro"/>
</dbReference>
<evidence type="ECO:0000259" key="1">
    <source>
        <dbReference type="Pfam" id="PF01467"/>
    </source>
</evidence>
<dbReference type="NCBIfam" id="TIGR00125">
    <property type="entry name" value="cyt_tran_rel"/>
    <property type="match status" value="1"/>
</dbReference>
<dbReference type="Gene3D" id="3.40.50.620">
    <property type="entry name" value="HUPs"/>
    <property type="match status" value="1"/>
</dbReference>
<dbReference type="Pfam" id="PF01467">
    <property type="entry name" value="CTP_transf_like"/>
    <property type="match status" value="1"/>
</dbReference>
<proteinExistence type="predicted"/>
<organism evidence="2">
    <name type="scientific">freshwater metagenome</name>
    <dbReference type="NCBI Taxonomy" id="449393"/>
    <lineage>
        <taxon>unclassified sequences</taxon>
        <taxon>metagenomes</taxon>
        <taxon>ecological metagenomes</taxon>
    </lineage>
</organism>
<protein>
    <submittedName>
        <fullName evidence="2">Unannotated protein</fullName>
    </submittedName>
</protein>